<reference evidence="6" key="1">
    <citation type="journal article" date="2023" name="Plant J.">
        <title>The genome of the king protea, Protea cynaroides.</title>
        <authorList>
            <person name="Chang J."/>
            <person name="Duong T.A."/>
            <person name="Schoeman C."/>
            <person name="Ma X."/>
            <person name="Roodt D."/>
            <person name="Barker N."/>
            <person name="Li Z."/>
            <person name="Van de Peer Y."/>
            <person name="Mizrachi E."/>
        </authorList>
    </citation>
    <scope>NUCLEOTIDE SEQUENCE</scope>
    <source>
        <tissue evidence="6">Young leaves</tissue>
    </source>
</reference>
<dbReference type="Proteomes" id="UP001141806">
    <property type="component" value="Unassembled WGS sequence"/>
</dbReference>
<dbReference type="Pfam" id="PF23282">
    <property type="entry name" value="WHD_ROQ1"/>
    <property type="match status" value="1"/>
</dbReference>
<keyword evidence="7" id="KW-1185">Reference proteome</keyword>
<organism evidence="6 7">
    <name type="scientific">Protea cynaroides</name>
    <dbReference type="NCBI Taxonomy" id="273540"/>
    <lineage>
        <taxon>Eukaryota</taxon>
        <taxon>Viridiplantae</taxon>
        <taxon>Streptophyta</taxon>
        <taxon>Embryophyta</taxon>
        <taxon>Tracheophyta</taxon>
        <taxon>Spermatophyta</taxon>
        <taxon>Magnoliopsida</taxon>
        <taxon>Proteales</taxon>
        <taxon>Proteaceae</taxon>
        <taxon>Protea</taxon>
    </lineage>
</organism>
<dbReference type="EMBL" id="JAMYWD010000003">
    <property type="protein sequence ID" value="KAJ4975521.1"/>
    <property type="molecule type" value="Genomic_DNA"/>
</dbReference>
<comment type="caution">
    <text evidence="6">The sequence shown here is derived from an EMBL/GenBank/DDBJ whole genome shotgun (WGS) entry which is preliminary data.</text>
</comment>
<dbReference type="Gene3D" id="3.40.50.300">
    <property type="entry name" value="P-loop containing nucleotide triphosphate hydrolases"/>
    <property type="match status" value="1"/>
</dbReference>
<evidence type="ECO:0000313" key="6">
    <source>
        <dbReference type="EMBL" id="KAJ4975521.1"/>
    </source>
</evidence>
<proteinExistence type="predicted"/>
<dbReference type="GO" id="GO:0006952">
    <property type="term" value="P:defense response"/>
    <property type="evidence" value="ECO:0007669"/>
    <property type="project" value="UniProtKB-KW"/>
</dbReference>
<dbReference type="Gene3D" id="1.10.8.430">
    <property type="entry name" value="Helical domain of apoptotic protease-activating factors"/>
    <property type="match status" value="1"/>
</dbReference>
<gene>
    <name evidence="6" type="ORF">NE237_000627</name>
</gene>
<dbReference type="InterPro" id="IPR055414">
    <property type="entry name" value="LRR_R13L4/SHOC2-like"/>
</dbReference>
<dbReference type="Gene3D" id="3.40.50.10140">
    <property type="entry name" value="Toll/interleukin-1 receptor homology (TIR) domain"/>
    <property type="match status" value="1"/>
</dbReference>
<dbReference type="SMART" id="SM00255">
    <property type="entry name" value="TIR"/>
    <property type="match status" value="1"/>
</dbReference>
<evidence type="ECO:0000256" key="3">
    <source>
        <dbReference type="ARBA" id="ARBA00022821"/>
    </source>
</evidence>
<protein>
    <recommendedName>
        <fullName evidence="5">TIR domain-containing protein</fullName>
    </recommendedName>
</protein>
<dbReference type="Pfam" id="PF00931">
    <property type="entry name" value="NB-ARC"/>
    <property type="match status" value="1"/>
</dbReference>
<dbReference type="InterPro" id="IPR044974">
    <property type="entry name" value="Disease_R_plants"/>
</dbReference>
<dbReference type="FunFam" id="3.40.50.10140:FF:000007">
    <property type="entry name" value="Disease resistance protein (TIR-NBS-LRR class)"/>
    <property type="match status" value="1"/>
</dbReference>
<dbReference type="InterPro" id="IPR027417">
    <property type="entry name" value="P-loop_NTPase"/>
</dbReference>
<keyword evidence="3" id="KW-0611">Plant defense</keyword>
<dbReference type="GO" id="GO:0051707">
    <property type="term" value="P:response to other organism"/>
    <property type="evidence" value="ECO:0007669"/>
    <property type="project" value="UniProtKB-ARBA"/>
</dbReference>
<evidence type="ECO:0000256" key="2">
    <source>
        <dbReference type="ARBA" id="ARBA00022737"/>
    </source>
</evidence>
<evidence type="ECO:0000256" key="1">
    <source>
        <dbReference type="ARBA" id="ARBA00022614"/>
    </source>
</evidence>
<dbReference type="PROSITE" id="PS50104">
    <property type="entry name" value="TIR"/>
    <property type="match status" value="1"/>
</dbReference>
<dbReference type="PANTHER" id="PTHR11017:SF570">
    <property type="entry name" value="DISEASE RESISTANCE PROTEIN (TIR-NBS CLASS)-RELATED"/>
    <property type="match status" value="1"/>
</dbReference>
<dbReference type="Pfam" id="PF23598">
    <property type="entry name" value="LRR_14"/>
    <property type="match status" value="1"/>
</dbReference>
<evidence type="ECO:0000256" key="4">
    <source>
        <dbReference type="ARBA" id="ARBA00023027"/>
    </source>
</evidence>
<dbReference type="PRINTS" id="PR00364">
    <property type="entry name" value="DISEASERSIST"/>
</dbReference>
<feature type="domain" description="TIR" evidence="5">
    <location>
        <begin position="21"/>
        <end position="186"/>
    </location>
</feature>
<keyword evidence="4" id="KW-0520">NAD</keyword>
<dbReference type="InterPro" id="IPR032675">
    <property type="entry name" value="LRR_dom_sf"/>
</dbReference>
<dbReference type="GO" id="GO:0007165">
    <property type="term" value="P:signal transduction"/>
    <property type="evidence" value="ECO:0007669"/>
    <property type="project" value="InterPro"/>
</dbReference>
<dbReference type="SUPFAM" id="SSF52058">
    <property type="entry name" value="L domain-like"/>
    <property type="match status" value="1"/>
</dbReference>
<evidence type="ECO:0000313" key="7">
    <source>
        <dbReference type="Proteomes" id="UP001141806"/>
    </source>
</evidence>
<dbReference type="GO" id="GO:0043531">
    <property type="term" value="F:ADP binding"/>
    <property type="evidence" value="ECO:0007669"/>
    <property type="project" value="InterPro"/>
</dbReference>
<dbReference type="InterPro" id="IPR042197">
    <property type="entry name" value="Apaf_helical"/>
</dbReference>
<dbReference type="InterPro" id="IPR058192">
    <property type="entry name" value="WHD_ROQ1-like"/>
</dbReference>
<dbReference type="OrthoDB" id="1936883at2759"/>
<evidence type="ECO:0000259" key="5">
    <source>
        <dbReference type="PROSITE" id="PS50104"/>
    </source>
</evidence>
<keyword evidence="2" id="KW-0677">Repeat</keyword>
<dbReference type="Gene3D" id="3.80.10.10">
    <property type="entry name" value="Ribonuclease Inhibitor"/>
    <property type="match status" value="3"/>
</dbReference>
<dbReference type="SUPFAM" id="SSF52540">
    <property type="entry name" value="P-loop containing nucleoside triphosphate hydrolases"/>
    <property type="match status" value="1"/>
</dbReference>
<dbReference type="SUPFAM" id="SSF52200">
    <property type="entry name" value="Toll/Interleukin receptor TIR domain"/>
    <property type="match status" value="1"/>
</dbReference>
<dbReference type="Pfam" id="PF01582">
    <property type="entry name" value="TIR"/>
    <property type="match status" value="1"/>
</dbReference>
<dbReference type="InterPro" id="IPR035897">
    <property type="entry name" value="Toll_tir_struct_dom_sf"/>
</dbReference>
<dbReference type="AlphaFoldDB" id="A0A9Q0KRT6"/>
<accession>A0A9Q0KRT6</accession>
<name>A0A9Q0KRT6_9MAGN</name>
<dbReference type="PANTHER" id="PTHR11017">
    <property type="entry name" value="LEUCINE-RICH REPEAT-CONTAINING PROTEIN"/>
    <property type="match status" value="1"/>
</dbReference>
<sequence>MAALDLVSSSSSATASTNESSNYAVFVSFRGEDTRYNFVGFLYKALKDRGINVFMDNEELRIGEAIGPALHRAIEGSRISIPVLSKTYADSKWCLLELAQIVQCHRANGQMILPIFYQIDPSHVRHQIGSFAEAFDKHEKRFEHHVIESWRDGLREVGNLKGEVLDNTKDQAKLVESVVKKVMSELFSTTLLAECKYPIGMESHINNLLSLFKEDSNDVEIVGICGFGGIGKTTIAKAAYNRILSKFNKHSFISNVRDQATEYVGLVSLQNRLLKDILKTEAIDVGDIHRGKELIKQRLCNKKVLLVLDDVDSQEQIQALVGEFDWFGNGSRVIITTRDLGILNEAKVVEDKIYFPQKLDPKQSLQLFSWHAFTLNQPPEDYEQISNDMVGYSGGLPLTLEVLGSYLLGIRNKEVWKSTLQKLKEIPHKKVQDQLKISYDNLENDYQKAMFLDAACLFVGWEKETVISIWEASGYIPNSEMHILIRRSLLKFEHTWYDDKCYYLRMHDQIRDMGRNIVREESPIELGKRSRLWSYGDISKVLKEHKGTGMIQGFAHPSSICHFDAKDFEMMPNLRFFYAHSANIGRDFSCLPVELKWFKWNSCPIPPTNFCHEKLVYLDLSHSDFKRAWNVKSRDKNKRFLELKVLDLSKCRFLSKSPDFSWFPYLERLNLGECISLDKLDESIGQLTLLKNLILSECWRIKELPKSIGDLKSLVKLDLSWTMIEELPDGISKLSSLEELILEFCESLKKLPESIGELKSLVELKLHDCFEIEELPDSIGSLEKIKILDASGCRNLKKPPISMRRMRHLHSINLKGTRTSRLPNDFSMLPNLVELKMSWLLQSFPADLSYLKKLKQLEFCECKKKENLLEHRPSLFELYCPTCYSMVLPDLARLKILTKVLPDDCEKLEEIPSLEGTEPIEDFDVTGCYNLAIIPRKINEQGTLLPNRSGGNRIMLLVLEFPSVLMGRQIELDISASIHQEDKITRCLLHTLKIEDFTVAGRTYYSEDKDIIYIHHLNGFNWFGIPLQEDDGIEILYISASYLNNTKKFRVKFNWSYVGNMLLVSAPSTSCLIDEFQIPFDTIKLPAEDEFQIPFDTIQLPAEVEVCSCYLCQIFPVHTSTV</sequence>
<dbReference type="InterPro" id="IPR000157">
    <property type="entry name" value="TIR_dom"/>
</dbReference>
<keyword evidence="1" id="KW-0433">Leucine-rich repeat</keyword>
<dbReference type="InterPro" id="IPR002182">
    <property type="entry name" value="NB-ARC"/>
</dbReference>